<sequence length="75" mass="8517">MRSWSMIGDNALIISRSVPRRWSANLASKGFLSYDSENNKNVVNGAFATALKRRFDNLTSLVEDKVTRKKGFSYE</sequence>
<evidence type="ECO:0000313" key="1">
    <source>
        <dbReference type="EMBL" id="XCD08319.1"/>
    </source>
</evidence>
<protein>
    <submittedName>
        <fullName evidence="1">Uncharacterized protein</fullName>
    </submittedName>
</protein>
<dbReference type="EMBL" id="PP511876">
    <property type="protein sequence ID" value="XCD08319.1"/>
    <property type="molecule type" value="Genomic_DNA"/>
</dbReference>
<reference evidence="1" key="1">
    <citation type="submission" date="2024-03" db="EMBL/GenBank/DDBJ databases">
        <title>Diverse circular DNA viruses in blood, oral, and fecal samples of captive lemurs.</title>
        <authorList>
            <person name="Paietta E.N."/>
            <person name="Kraberger S."/>
            <person name="Lund M.C."/>
            <person name="Custer J.M."/>
            <person name="Vargas K.M."/>
            <person name="Ehmke E.E."/>
            <person name="Yoder A.D."/>
            <person name="Varsani A."/>
        </authorList>
    </citation>
    <scope>NUCLEOTIDE SEQUENCE</scope>
    <source>
        <strain evidence="1">Duke_30FF_63</strain>
    </source>
</reference>
<accession>A0AAU8B7S0</accession>
<organism evidence="1">
    <name type="scientific">Dulem virus 42</name>
    <dbReference type="NCBI Taxonomy" id="3145760"/>
    <lineage>
        <taxon>Viruses</taxon>
        <taxon>Duplodnaviria</taxon>
        <taxon>Heunggongvirae</taxon>
        <taxon>Uroviricota</taxon>
        <taxon>Caudoviricetes</taxon>
    </lineage>
</organism>
<proteinExistence type="predicted"/>
<name>A0AAU8B7S0_9CAUD</name>